<evidence type="ECO:0000313" key="2">
    <source>
        <dbReference type="EMBL" id="OGZ57700.1"/>
    </source>
</evidence>
<evidence type="ECO:0000256" key="1">
    <source>
        <dbReference type="SAM" id="Coils"/>
    </source>
</evidence>
<evidence type="ECO:0008006" key="4">
    <source>
        <dbReference type="Google" id="ProtNLM"/>
    </source>
</evidence>
<proteinExistence type="predicted"/>
<accession>A0A1G2H5U9</accession>
<dbReference type="InterPro" id="IPR007060">
    <property type="entry name" value="FtsL/DivIC"/>
</dbReference>
<gene>
    <name evidence="2" type="ORF">A2827_00195</name>
</gene>
<dbReference type="STRING" id="1802158.A2827_00195"/>
<keyword evidence="1" id="KW-0175">Coiled coil</keyword>
<dbReference type="Pfam" id="PF04977">
    <property type="entry name" value="DivIC"/>
    <property type="match status" value="1"/>
</dbReference>
<name>A0A1G2H5U9_9BACT</name>
<organism evidence="2 3">
    <name type="scientific">Candidatus Spechtbacteria bacterium RIFCSPHIGHO2_01_FULL_43_30</name>
    <dbReference type="NCBI Taxonomy" id="1802158"/>
    <lineage>
        <taxon>Bacteria</taxon>
        <taxon>Candidatus Spechtiibacteriota</taxon>
    </lineage>
</organism>
<reference evidence="2 3" key="1">
    <citation type="journal article" date="2016" name="Nat. Commun.">
        <title>Thousands of microbial genomes shed light on interconnected biogeochemical processes in an aquifer system.</title>
        <authorList>
            <person name="Anantharaman K."/>
            <person name="Brown C.T."/>
            <person name="Hug L.A."/>
            <person name="Sharon I."/>
            <person name="Castelle C.J."/>
            <person name="Probst A.J."/>
            <person name="Thomas B.C."/>
            <person name="Singh A."/>
            <person name="Wilkins M.J."/>
            <person name="Karaoz U."/>
            <person name="Brodie E.L."/>
            <person name="Williams K.H."/>
            <person name="Hubbard S.S."/>
            <person name="Banfield J.F."/>
        </authorList>
    </citation>
    <scope>NUCLEOTIDE SEQUENCE [LARGE SCALE GENOMIC DNA]</scope>
</reference>
<comment type="caution">
    <text evidence="2">The sequence shown here is derived from an EMBL/GenBank/DDBJ whole genome shotgun (WGS) entry which is preliminary data.</text>
</comment>
<sequence>MKRKNNVKRIINILASRLSLLILGSITIWMGYVAGQEMHERYKVKKEIDRLKEEIISLEKRNNDLSSLIGSFEDPNVIELEAKKRLNLKKPGEEVVVIVRDGQSAEDLNISNNEEGETIAGANSENNENKEINYVSNAIKWWKYIAGN</sequence>
<evidence type="ECO:0000313" key="3">
    <source>
        <dbReference type="Proteomes" id="UP000177932"/>
    </source>
</evidence>
<feature type="coiled-coil region" evidence="1">
    <location>
        <begin position="41"/>
        <end position="68"/>
    </location>
</feature>
<dbReference type="AlphaFoldDB" id="A0A1G2H5U9"/>
<dbReference type="Proteomes" id="UP000177932">
    <property type="component" value="Unassembled WGS sequence"/>
</dbReference>
<protein>
    <recommendedName>
        <fullName evidence="4">Cell division protein FtsL</fullName>
    </recommendedName>
</protein>
<dbReference type="EMBL" id="MHOD01000024">
    <property type="protein sequence ID" value="OGZ57700.1"/>
    <property type="molecule type" value="Genomic_DNA"/>
</dbReference>